<sequence length="38" mass="4377">MRVKRNRKSGSRAWLLPNPFHSDWTGKTLPPPTQLSLC</sequence>
<reference evidence="1" key="1">
    <citation type="submission" date="2014-11" db="EMBL/GenBank/DDBJ databases">
        <authorList>
            <person name="Amaro Gonzalez C."/>
        </authorList>
    </citation>
    <scope>NUCLEOTIDE SEQUENCE</scope>
</reference>
<dbReference type="EMBL" id="GBXM01046582">
    <property type="protein sequence ID" value="JAH61995.1"/>
    <property type="molecule type" value="Transcribed_RNA"/>
</dbReference>
<reference evidence="1" key="2">
    <citation type="journal article" date="2015" name="Fish Shellfish Immunol.">
        <title>Early steps in the European eel (Anguilla anguilla)-Vibrio vulnificus interaction in the gills: Role of the RtxA13 toxin.</title>
        <authorList>
            <person name="Callol A."/>
            <person name="Pajuelo D."/>
            <person name="Ebbesson L."/>
            <person name="Teles M."/>
            <person name="MacKenzie S."/>
            <person name="Amaro C."/>
        </authorList>
    </citation>
    <scope>NUCLEOTIDE SEQUENCE</scope>
</reference>
<dbReference type="AlphaFoldDB" id="A0A0E9U9Z9"/>
<evidence type="ECO:0000313" key="1">
    <source>
        <dbReference type="EMBL" id="JAH61995.1"/>
    </source>
</evidence>
<protein>
    <submittedName>
        <fullName evidence="1">Uncharacterized protein</fullName>
    </submittedName>
</protein>
<organism evidence="1">
    <name type="scientific">Anguilla anguilla</name>
    <name type="common">European freshwater eel</name>
    <name type="synonym">Muraena anguilla</name>
    <dbReference type="NCBI Taxonomy" id="7936"/>
    <lineage>
        <taxon>Eukaryota</taxon>
        <taxon>Metazoa</taxon>
        <taxon>Chordata</taxon>
        <taxon>Craniata</taxon>
        <taxon>Vertebrata</taxon>
        <taxon>Euteleostomi</taxon>
        <taxon>Actinopterygii</taxon>
        <taxon>Neopterygii</taxon>
        <taxon>Teleostei</taxon>
        <taxon>Anguilliformes</taxon>
        <taxon>Anguillidae</taxon>
        <taxon>Anguilla</taxon>
    </lineage>
</organism>
<proteinExistence type="predicted"/>
<accession>A0A0E9U9Z9</accession>
<name>A0A0E9U9Z9_ANGAN</name>